<dbReference type="Pfam" id="PF13305">
    <property type="entry name" value="TetR_C_33"/>
    <property type="match status" value="1"/>
</dbReference>
<keyword evidence="2 4" id="KW-0238">DNA-binding</keyword>
<evidence type="ECO:0000256" key="3">
    <source>
        <dbReference type="ARBA" id="ARBA00023163"/>
    </source>
</evidence>
<keyword evidence="1" id="KW-0805">Transcription regulation</keyword>
<evidence type="ECO:0000259" key="5">
    <source>
        <dbReference type="PROSITE" id="PS50977"/>
    </source>
</evidence>
<evidence type="ECO:0000256" key="2">
    <source>
        <dbReference type="ARBA" id="ARBA00023125"/>
    </source>
</evidence>
<dbReference type="SUPFAM" id="SSF48498">
    <property type="entry name" value="Tetracyclin repressor-like, C-terminal domain"/>
    <property type="match status" value="1"/>
</dbReference>
<dbReference type="SUPFAM" id="SSF46689">
    <property type="entry name" value="Homeodomain-like"/>
    <property type="match status" value="1"/>
</dbReference>
<dbReference type="InterPro" id="IPR050109">
    <property type="entry name" value="HTH-type_TetR-like_transc_reg"/>
</dbReference>
<dbReference type="InterPro" id="IPR036271">
    <property type="entry name" value="Tet_transcr_reg_TetR-rel_C_sf"/>
</dbReference>
<keyword evidence="3" id="KW-0804">Transcription</keyword>
<organism evidence="6 7">
    <name type="scientific">Allokutzneria multivorans</name>
    <dbReference type="NCBI Taxonomy" id="1142134"/>
    <lineage>
        <taxon>Bacteria</taxon>
        <taxon>Bacillati</taxon>
        <taxon>Actinomycetota</taxon>
        <taxon>Actinomycetes</taxon>
        <taxon>Pseudonocardiales</taxon>
        <taxon>Pseudonocardiaceae</taxon>
        <taxon>Allokutzneria</taxon>
    </lineage>
</organism>
<sequence length="241" mass="27007">MTEGTRREKLRADTEREILACARRLLVEDGSHAVTLRAIARELGITAPALYRYYDSRADLLRHVCDDISADLAATLTPQIAAVPLDQPAERVFTVCRAFRRWALAHPREFTLVFATSPEETNTPVNRPAQDHFGRVFLEIAGQLLSEHKIFLSESLDVPEPLRAELAAYRDDVSASLAATGIRVPEEKLQLGTIYLMLQWWARLYGHVALEVFGRFPFAVPDAEPLFESMLTELASVVGFS</sequence>
<feature type="DNA-binding region" description="H-T-H motif" evidence="4">
    <location>
        <begin position="35"/>
        <end position="54"/>
    </location>
</feature>
<name>A0ABP7RHJ5_9PSEU</name>
<dbReference type="PANTHER" id="PTHR30055">
    <property type="entry name" value="HTH-TYPE TRANSCRIPTIONAL REGULATOR RUTR"/>
    <property type="match status" value="1"/>
</dbReference>
<reference evidence="7" key="1">
    <citation type="journal article" date="2019" name="Int. J. Syst. Evol. Microbiol.">
        <title>The Global Catalogue of Microorganisms (GCM) 10K type strain sequencing project: providing services to taxonomists for standard genome sequencing and annotation.</title>
        <authorList>
            <consortium name="The Broad Institute Genomics Platform"/>
            <consortium name="The Broad Institute Genome Sequencing Center for Infectious Disease"/>
            <person name="Wu L."/>
            <person name="Ma J."/>
        </authorList>
    </citation>
    <scope>NUCLEOTIDE SEQUENCE [LARGE SCALE GENOMIC DNA]</scope>
    <source>
        <strain evidence="7">JCM 17342</strain>
    </source>
</reference>
<dbReference type="InterPro" id="IPR025996">
    <property type="entry name" value="MT1864/Rv1816-like_C"/>
</dbReference>
<proteinExistence type="predicted"/>
<dbReference type="PANTHER" id="PTHR30055:SF243">
    <property type="entry name" value="HTH-TYPE TRANSCRIPTIONAL REGULATOR RV1816"/>
    <property type="match status" value="1"/>
</dbReference>
<dbReference type="Proteomes" id="UP001501747">
    <property type="component" value="Unassembled WGS sequence"/>
</dbReference>
<dbReference type="Pfam" id="PF00440">
    <property type="entry name" value="TetR_N"/>
    <property type="match status" value="1"/>
</dbReference>
<protein>
    <submittedName>
        <fullName evidence="6">TetR/AcrR family transcriptional regulator</fullName>
    </submittedName>
</protein>
<evidence type="ECO:0000313" key="7">
    <source>
        <dbReference type="Proteomes" id="UP001501747"/>
    </source>
</evidence>
<keyword evidence="7" id="KW-1185">Reference proteome</keyword>
<dbReference type="RefSeq" id="WP_344872398.1">
    <property type="nucleotide sequence ID" value="NZ_BAABAL010000005.1"/>
</dbReference>
<dbReference type="EMBL" id="BAABAL010000005">
    <property type="protein sequence ID" value="GAA3997574.1"/>
    <property type="molecule type" value="Genomic_DNA"/>
</dbReference>
<dbReference type="Gene3D" id="1.10.357.10">
    <property type="entry name" value="Tetracycline Repressor, domain 2"/>
    <property type="match status" value="1"/>
</dbReference>
<evidence type="ECO:0000256" key="4">
    <source>
        <dbReference type="PROSITE-ProRule" id="PRU00335"/>
    </source>
</evidence>
<evidence type="ECO:0000256" key="1">
    <source>
        <dbReference type="ARBA" id="ARBA00023015"/>
    </source>
</evidence>
<comment type="caution">
    <text evidence="6">The sequence shown here is derived from an EMBL/GenBank/DDBJ whole genome shotgun (WGS) entry which is preliminary data.</text>
</comment>
<dbReference type="PRINTS" id="PR00455">
    <property type="entry name" value="HTHTETR"/>
</dbReference>
<evidence type="ECO:0000313" key="6">
    <source>
        <dbReference type="EMBL" id="GAA3997574.1"/>
    </source>
</evidence>
<feature type="domain" description="HTH tetR-type" evidence="5">
    <location>
        <begin position="12"/>
        <end position="72"/>
    </location>
</feature>
<dbReference type="PROSITE" id="PS50977">
    <property type="entry name" value="HTH_TETR_2"/>
    <property type="match status" value="1"/>
</dbReference>
<dbReference type="InterPro" id="IPR009057">
    <property type="entry name" value="Homeodomain-like_sf"/>
</dbReference>
<accession>A0ABP7RHJ5</accession>
<dbReference type="InterPro" id="IPR001647">
    <property type="entry name" value="HTH_TetR"/>
</dbReference>
<gene>
    <name evidence="6" type="ORF">GCM10022247_17040</name>
</gene>